<dbReference type="EMBL" id="CAJNOG010000216">
    <property type="protein sequence ID" value="CAF1084618.1"/>
    <property type="molecule type" value="Genomic_DNA"/>
</dbReference>
<proteinExistence type="predicted"/>
<name>A0A814MYU1_9BILA</name>
<protein>
    <submittedName>
        <fullName evidence="2">Uncharacterized protein</fullName>
    </submittedName>
</protein>
<gene>
    <name evidence="2" type="ORF">JYZ213_LOCUS20487</name>
</gene>
<feature type="region of interest" description="Disordered" evidence="1">
    <location>
        <begin position="1"/>
        <end position="39"/>
    </location>
</feature>
<dbReference type="Proteomes" id="UP000663845">
    <property type="component" value="Unassembled WGS sequence"/>
</dbReference>
<sequence length="492" mass="57427">MLTSRRNNTNTTRLPSILPNLGDTSSRQQQQQISHRPVSNTSIQSIDNAYSLEHLFTALHRRIRRTVQTYKVSLFHEALKICARVFQSYASYNLNTIDEFARRLGKTPRDNKKVLILIDQFRSQLSELRHCHSTFEAELLVTTLVIDFHENDLEQQINLSSSNGKFSPRSRLSKFLNKHIKQAIELKSQLRQANEHLQILLYDEFNANTSDLWEESEKYISPSIPFHDHHMTYILRLIPDIAFKFTYALQLCTKLFELETVMLESYPQINNNKNASETTPVSMMTFTPRSDYNQKQNQPQAIIQQDNHQYMKSNREISRTSAFFSTDITTIPSNNKLPDIIESPASARNHIQPLDTTNQHDNNNAIHASLYLSSETKPNNDKNDEIKLQLLLEQLDKRLHDENSYRKNLLNCIQRTEKKYEQLNHYFKPNMLTLVMSNNPAAVEYQKALCSSDCQIYKSIEDELNIALKETQYRIDWIEMVRTRAHQCLNQS</sequence>
<reference evidence="2" key="1">
    <citation type="submission" date="2021-02" db="EMBL/GenBank/DDBJ databases">
        <authorList>
            <person name="Nowell W R."/>
        </authorList>
    </citation>
    <scope>NUCLEOTIDE SEQUENCE</scope>
</reference>
<evidence type="ECO:0000313" key="3">
    <source>
        <dbReference type="Proteomes" id="UP000663845"/>
    </source>
</evidence>
<evidence type="ECO:0000313" key="2">
    <source>
        <dbReference type="EMBL" id="CAF1084618.1"/>
    </source>
</evidence>
<dbReference type="AlphaFoldDB" id="A0A814MYU1"/>
<comment type="caution">
    <text evidence="2">The sequence shown here is derived from an EMBL/GenBank/DDBJ whole genome shotgun (WGS) entry which is preliminary data.</text>
</comment>
<accession>A0A814MYU1</accession>
<feature type="compositionally biased region" description="Low complexity" evidence="1">
    <location>
        <begin position="1"/>
        <end position="13"/>
    </location>
</feature>
<organism evidence="2 3">
    <name type="scientific">Adineta steineri</name>
    <dbReference type="NCBI Taxonomy" id="433720"/>
    <lineage>
        <taxon>Eukaryota</taxon>
        <taxon>Metazoa</taxon>
        <taxon>Spiralia</taxon>
        <taxon>Gnathifera</taxon>
        <taxon>Rotifera</taxon>
        <taxon>Eurotatoria</taxon>
        <taxon>Bdelloidea</taxon>
        <taxon>Adinetida</taxon>
        <taxon>Adinetidae</taxon>
        <taxon>Adineta</taxon>
    </lineage>
</organism>
<feature type="compositionally biased region" description="Polar residues" evidence="1">
    <location>
        <begin position="22"/>
        <end position="39"/>
    </location>
</feature>
<evidence type="ECO:0000256" key="1">
    <source>
        <dbReference type="SAM" id="MobiDB-lite"/>
    </source>
</evidence>